<evidence type="ECO:0000313" key="1">
    <source>
        <dbReference type="EMBL" id="GMT30864.1"/>
    </source>
</evidence>
<organism evidence="1 2">
    <name type="scientific">Pristionchus fissidentatus</name>
    <dbReference type="NCBI Taxonomy" id="1538716"/>
    <lineage>
        <taxon>Eukaryota</taxon>
        <taxon>Metazoa</taxon>
        <taxon>Ecdysozoa</taxon>
        <taxon>Nematoda</taxon>
        <taxon>Chromadorea</taxon>
        <taxon>Rhabditida</taxon>
        <taxon>Rhabditina</taxon>
        <taxon>Diplogasteromorpha</taxon>
        <taxon>Diplogasteroidea</taxon>
        <taxon>Neodiplogasteridae</taxon>
        <taxon>Pristionchus</taxon>
    </lineage>
</organism>
<sequence>IARHNNESISFAFHIIDCFEKLGKFRPKLHIGRACVRGSIGRNTNLVVSTLKCQTVQIHIASSSGGDSSCVAVR</sequence>
<dbReference type="AlphaFoldDB" id="A0AAV5WM71"/>
<protein>
    <submittedName>
        <fullName evidence="1">Uncharacterized protein</fullName>
    </submittedName>
</protein>
<evidence type="ECO:0000313" key="2">
    <source>
        <dbReference type="Proteomes" id="UP001432322"/>
    </source>
</evidence>
<name>A0AAV5WM71_9BILA</name>
<feature type="non-terminal residue" evidence="1">
    <location>
        <position position="74"/>
    </location>
</feature>
<feature type="non-terminal residue" evidence="1">
    <location>
        <position position="1"/>
    </location>
</feature>
<proteinExistence type="predicted"/>
<gene>
    <name evidence="1" type="ORF">PFISCL1PPCAC_22161</name>
</gene>
<accession>A0AAV5WM71</accession>
<comment type="caution">
    <text evidence="1">The sequence shown here is derived from an EMBL/GenBank/DDBJ whole genome shotgun (WGS) entry which is preliminary data.</text>
</comment>
<dbReference type="Proteomes" id="UP001432322">
    <property type="component" value="Unassembled WGS sequence"/>
</dbReference>
<dbReference type="EMBL" id="BTSY01000005">
    <property type="protein sequence ID" value="GMT30864.1"/>
    <property type="molecule type" value="Genomic_DNA"/>
</dbReference>
<keyword evidence="2" id="KW-1185">Reference proteome</keyword>
<reference evidence="1" key="1">
    <citation type="submission" date="2023-10" db="EMBL/GenBank/DDBJ databases">
        <title>Genome assembly of Pristionchus species.</title>
        <authorList>
            <person name="Yoshida K."/>
            <person name="Sommer R.J."/>
        </authorList>
    </citation>
    <scope>NUCLEOTIDE SEQUENCE</scope>
    <source>
        <strain evidence="1">RS5133</strain>
    </source>
</reference>